<dbReference type="InterPro" id="IPR036291">
    <property type="entry name" value="NAD(P)-bd_dom_sf"/>
</dbReference>
<organism evidence="4 5">
    <name type="scientific">Aquiflexum gelatinilyticum</name>
    <dbReference type="NCBI Taxonomy" id="2961943"/>
    <lineage>
        <taxon>Bacteria</taxon>
        <taxon>Pseudomonadati</taxon>
        <taxon>Bacteroidota</taxon>
        <taxon>Cytophagia</taxon>
        <taxon>Cytophagales</taxon>
        <taxon>Cyclobacteriaceae</taxon>
        <taxon>Aquiflexum</taxon>
    </lineage>
</organism>
<feature type="domain" description="Glutamate/phenylalanine/leucine/valine/L-tryptophan dehydrogenase C-terminal" evidence="3">
    <location>
        <begin position="181"/>
        <end position="408"/>
    </location>
</feature>
<keyword evidence="2" id="KW-0560">Oxidoreductase</keyword>
<dbReference type="Gene3D" id="3.40.50.720">
    <property type="entry name" value="NAD(P)-binding Rossmann-like Domain"/>
    <property type="match status" value="1"/>
</dbReference>
<dbReference type="Proteomes" id="UP001142175">
    <property type="component" value="Unassembled WGS sequence"/>
</dbReference>
<dbReference type="InterPro" id="IPR006096">
    <property type="entry name" value="Glu/Leu/Phe/Val/Trp_DH_C"/>
</dbReference>
<evidence type="ECO:0000313" key="4">
    <source>
        <dbReference type="EMBL" id="MCR9014554.1"/>
    </source>
</evidence>
<proteinExistence type="inferred from homology"/>
<sequence length="408" mass="45122">MKELLKKFENKQPEIIFEWSDSESEAEGWVVINSLRGGAAGGGTRMRKGLDRREVESLAKTMEVKFTISGPDIGGAKSGINFDPNDPRKEEVLRRWYKAVMPLLKSYYGTGGDLNIDEIHEVIPITENYGLWHPQEGIVNGHFHATEPEKIRKIGQLRQGVSKVLEDPHYTPNGPKKYKVADMITGFGVAEAVRHYYSIWGGKIKNKRAIIQGWGNVGAAAACFLAVEGVKIVGIIDRDGGLINPAGFTLDEIRELFIKREGNKLIADNMIPFADLNEQIWDVECEIFIPAAASRLVTKYQAERMVKAGLEVISCGANVPFADPEIFFGPIGVWLDEKISLIPDFIANCGMARVFAYLMSDNAVLTDEAIFGDVSKTIADALNLTFDKNSSKTKLGETSLEIALKQLV</sequence>
<dbReference type="GO" id="GO:0006538">
    <property type="term" value="P:L-glutamate catabolic process"/>
    <property type="evidence" value="ECO:0007669"/>
    <property type="project" value="TreeGrafter"/>
</dbReference>
<evidence type="ECO:0000256" key="2">
    <source>
        <dbReference type="ARBA" id="ARBA00023002"/>
    </source>
</evidence>
<dbReference type="Pfam" id="PF02812">
    <property type="entry name" value="ELFV_dehydrog_N"/>
    <property type="match status" value="1"/>
</dbReference>
<dbReference type="InterPro" id="IPR046346">
    <property type="entry name" value="Aminoacid_DH-like_N_sf"/>
</dbReference>
<dbReference type="SUPFAM" id="SSF51735">
    <property type="entry name" value="NAD(P)-binding Rossmann-fold domains"/>
    <property type="match status" value="1"/>
</dbReference>
<evidence type="ECO:0000259" key="3">
    <source>
        <dbReference type="SMART" id="SM00839"/>
    </source>
</evidence>
<dbReference type="Pfam" id="PF00208">
    <property type="entry name" value="ELFV_dehydrog"/>
    <property type="match status" value="1"/>
</dbReference>
<dbReference type="SUPFAM" id="SSF53223">
    <property type="entry name" value="Aminoacid dehydrogenase-like, N-terminal domain"/>
    <property type="match status" value="1"/>
</dbReference>
<protein>
    <submittedName>
        <fullName evidence="4">Amino acid dehydrogenase</fullName>
    </submittedName>
</protein>
<dbReference type="RefSeq" id="WP_258422430.1">
    <property type="nucleotide sequence ID" value="NZ_JANSUY010000002.1"/>
</dbReference>
<reference evidence="4" key="1">
    <citation type="submission" date="2022-08" db="EMBL/GenBank/DDBJ databases">
        <authorList>
            <person name="Zhang D."/>
        </authorList>
    </citation>
    <scope>NUCLEOTIDE SEQUENCE</scope>
    <source>
        <strain evidence="4">XJ19-11</strain>
    </source>
</reference>
<dbReference type="Gene3D" id="3.40.50.10860">
    <property type="entry name" value="Leucine Dehydrogenase, chain A, domain 1"/>
    <property type="match status" value="1"/>
</dbReference>
<evidence type="ECO:0000256" key="1">
    <source>
        <dbReference type="ARBA" id="ARBA00006382"/>
    </source>
</evidence>
<keyword evidence="5" id="KW-1185">Reference proteome</keyword>
<evidence type="ECO:0000313" key="5">
    <source>
        <dbReference type="Proteomes" id="UP001142175"/>
    </source>
</evidence>
<dbReference type="PANTHER" id="PTHR11606">
    <property type="entry name" value="GLUTAMATE DEHYDROGENASE"/>
    <property type="match status" value="1"/>
</dbReference>
<comment type="similarity">
    <text evidence="1">Belongs to the Glu/Leu/Phe/Val dehydrogenases family.</text>
</comment>
<dbReference type="AlphaFoldDB" id="A0A9X2SY33"/>
<name>A0A9X2SY33_9BACT</name>
<dbReference type="PANTHER" id="PTHR11606:SF13">
    <property type="entry name" value="GLUTAMATE DEHYDROGENASE 1, MITOCHONDRIAL"/>
    <property type="match status" value="1"/>
</dbReference>
<dbReference type="EMBL" id="JANSUY010000002">
    <property type="protein sequence ID" value="MCR9014554.1"/>
    <property type="molecule type" value="Genomic_DNA"/>
</dbReference>
<dbReference type="InterPro" id="IPR006097">
    <property type="entry name" value="Glu/Leu/Phe/Val/Trp_DH_dimer"/>
</dbReference>
<dbReference type="GO" id="GO:0004352">
    <property type="term" value="F:glutamate dehydrogenase (NAD+) activity"/>
    <property type="evidence" value="ECO:0007669"/>
    <property type="project" value="TreeGrafter"/>
</dbReference>
<dbReference type="SMART" id="SM00839">
    <property type="entry name" value="ELFV_dehydrog"/>
    <property type="match status" value="1"/>
</dbReference>
<accession>A0A9X2SY33</accession>
<comment type="caution">
    <text evidence="4">The sequence shown here is derived from an EMBL/GenBank/DDBJ whole genome shotgun (WGS) entry which is preliminary data.</text>
</comment>
<gene>
    <name evidence="4" type="ORF">NU887_05865</name>
</gene>